<dbReference type="EMBL" id="JAAITQ010000029">
    <property type="protein sequence ID" value="NSE17346.1"/>
    <property type="molecule type" value="Genomic_DNA"/>
</dbReference>
<dbReference type="Proteomes" id="UP000095709">
    <property type="component" value="Unassembled WGS sequence"/>
</dbReference>
<evidence type="ECO:0000313" key="1">
    <source>
        <dbReference type="EMBL" id="CUP38605.1"/>
    </source>
</evidence>
<evidence type="ECO:0000313" key="3">
    <source>
        <dbReference type="EMBL" id="NSE17346.1"/>
    </source>
</evidence>
<dbReference type="InterPro" id="IPR026989">
    <property type="entry name" value="TnpV"/>
</dbReference>
<gene>
    <name evidence="1" type="ORF">ERS852498_01869</name>
    <name evidence="3" type="ORF">G5B05_13220</name>
    <name evidence="2" type="ORF">L0N21_04120</name>
</gene>
<dbReference type="OrthoDB" id="9791178at2"/>
<reference evidence="3" key="3">
    <citation type="submission" date="2020-02" db="EMBL/GenBank/DDBJ databases">
        <authorList>
            <person name="Littmann E."/>
            <person name="Sorbara M."/>
        </authorList>
    </citation>
    <scope>NUCLEOTIDE SEQUENCE</scope>
    <source>
        <strain evidence="3">MSK.14.54</strain>
    </source>
</reference>
<reference evidence="1 4" key="1">
    <citation type="submission" date="2015-09" db="EMBL/GenBank/DDBJ databases">
        <authorList>
            <consortium name="Pathogen Informatics"/>
        </authorList>
    </citation>
    <scope>NUCLEOTIDE SEQUENCE [LARGE SCALE GENOMIC DNA]</scope>
    <source>
        <strain evidence="1 4">2789STDY5834885</strain>
    </source>
</reference>
<dbReference type="EMBL" id="CZAL01000009">
    <property type="protein sequence ID" value="CUP38605.1"/>
    <property type="molecule type" value="Genomic_DNA"/>
</dbReference>
<sequence>MEHLPKKIHQNGISYTLVGDYYIPDLELPEESRPIGRWGRMHKAFLQEHRPGQYNALLLSGKLWTYLADLNEQAADRLACIVSQMQEAEGVTEELKARDQLAWVGGMNSIRSRAEEIILSEMIFV</sequence>
<dbReference type="Proteomes" id="UP001199915">
    <property type="component" value="Unassembled WGS sequence"/>
</dbReference>
<dbReference type="AlphaFoldDB" id="A0A174R4G0"/>
<accession>A0A174R4G0</accession>
<dbReference type="EMBL" id="JAKNFS010000005">
    <property type="protein sequence ID" value="MCG4764704.1"/>
    <property type="molecule type" value="Genomic_DNA"/>
</dbReference>
<protein>
    <submittedName>
        <fullName evidence="2">TnpV protein</fullName>
    </submittedName>
</protein>
<reference evidence="2" key="4">
    <citation type="submission" date="2022-01" db="EMBL/GenBank/DDBJ databases">
        <title>Collection of gut derived symbiotic bacterial strains cultured from healthy donors.</title>
        <authorList>
            <person name="Lin H."/>
            <person name="Kohout C."/>
            <person name="Waligurski E."/>
            <person name="Pamer E.G."/>
        </authorList>
    </citation>
    <scope>NUCLEOTIDE SEQUENCE</scope>
    <source>
        <strain evidence="2">DFI.5.49</strain>
    </source>
</reference>
<dbReference type="Proteomes" id="UP000768180">
    <property type="component" value="Unassembled WGS sequence"/>
</dbReference>
<dbReference type="Pfam" id="PF14198">
    <property type="entry name" value="TnpV"/>
    <property type="match status" value="1"/>
</dbReference>
<evidence type="ECO:0000313" key="5">
    <source>
        <dbReference type="Proteomes" id="UP000768180"/>
    </source>
</evidence>
<organism evidence="1 4">
    <name type="scientific">Fusicatenibacter saccharivorans</name>
    <dbReference type="NCBI Taxonomy" id="1150298"/>
    <lineage>
        <taxon>Bacteria</taxon>
        <taxon>Bacillati</taxon>
        <taxon>Bacillota</taxon>
        <taxon>Clostridia</taxon>
        <taxon>Lachnospirales</taxon>
        <taxon>Lachnospiraceae</taxon>
        <taxon>Fusicatenibacter</taxon>
    </lineage>
</organism>
<dbReference type="GeneID" id="79856028"/>
<evidence type="ECO:0000313" key="2">
    <source>
        <dbReference type="EMBL" id="MCG4764704.1"/>
    </source>
</evidence>
<dbReference type="RefSeq" id="WP_055219871.1">
    <property type="nucleotide sequence ID" value="NZ_CABJFB010000001.1"/>
</dbReference>
<reference evidence="3 5" key="2">
    <citation type="journal article" date="2020" name="Cell Host Microbe">
        <title>Functional and Genomic Variation between Human-Derived Isolates of Lachnospiraceae Reveals Inter- and Intra-Species Diversity.</title>
        <authorList>
            <person name="Sorbara M.T."/>
            <person name="Littmann E.R."/>
            <person name="Fontana E."/>
            <person name="Moody T.U."/>
            <person name="Kohout C.E."/>
            <person name="Gjonbalaj M."/>
            <person name="Eaton V."/>
            <person name="Seok R."/>
            <person name="Leiner I.M."/>
            <person name="Pamer E.G."/>
        </authorList>
    </citation>
    <scope>NUCLEOTIDE SEQUENCE [LARGE SCALE GENOMIC DNA]</scope>
    <source>
        <strain evidence="3 5">MSK.14.54</strain>
    </source>
</reference>
<name>A0A174R4G0_9FIRM</name>
<proteinExistence type="predicted"/>
<evidence type="ECO:0000313" key="4">
    <source>
        <dbReference type="Proteomes" id="UP000095709"/>
    </source>
</evidence>
<keyword evidence="5" id="KW-1185">Reference proteome</keyword>